<dbReference type="InterPro" id="IPR050549">
    <property type="entry name" value="MFS_Trehalose_Transporter"/>
</dbReference>
<accession>A0A7J6U9M9</accession>
<dbReference type="PANTHER" id="PTHR48021">
    <property type="match status" value="1"/>
</dbReference>
<organism evidence="7 8">
    <name type="scientific">Perkinsus olseni</name>
    <name type="common">Perkinsus atlanticus</name>
    <dbReference type="NCBI Taxonomy" id="32597"/>
    <lineage>
        <taxon>Eukaryota</taxon>
        <taxon>Sar</taxon>
        <taxon>Alveolata</taxon>
        <taxon>Perkinsozoa</taxon>
        <taxon>Perkinsea</taxon>
        <taxon>Perkinsida</taxon>
        <taxon>Perkinsidae</taxon>
        <taxon>Perkinsus</taxon>
    </lineage>
</organism>
<dbReference type="AlphaFoldDB" id="A0A7J6U9M9"/>
<feature type="transmembrane region" description="Helical" evidence="5">
    <location>
        <begin position="133"/>
        <end position="154"/>
    </location>
</feature>
<dbReference type="InterPro" id="IPR036259">
    <property type="entry name" value="MFS_trans_sf"/>
</dbReference>
<keyword evidence="8" id="KW-1185">Reference proteome</keyword>
<keyword evidence="3 5" id="KW-1133">Transmembrane helix</keyword>
<evidence type="ECO:0000259" key="6">
    <source>
        <dbReference type="PROSITE" id="PS50850"/>
    </source>
</evidence>
<feature type="domain" description="Major facilitator superfamily (MFS) profile" evidence="6">
    <location>
        <begin position="1"/>
        <end position="207"/>
    </location>
</feature>
<evidence type="ECO:0000256" key="3">
    <source>
        <dbReference type="ARBA" id="ARBA00022989"/>
    </source>
</evidence>
<protein>
    <submittedName>
        <fullName evidence="7">Transporter</fullName>
    </submittedName>
</protein>
<evidence type="ECO:0000256" key="5">
    <source>
        <dbReference type="SAM" id="Phobius"/>
    </source>
</evidence>
<gene>
    <name evidence="7" type="primary">SLC2A6_1</name>
    <name evidence="7" type="ORF">FOZ63_020331</name>
</gene>
<evidence type="ECO:0000256" key="2">
    <source>
        <dbReference type="ARBA" id="ARBA00022692"/>
    </source>
</evidence>
<dbReference type="PROSITE" id="PS50850">
    <property type="entry name" value="MFS"/>
    <property type="match status" value="1"/>
</dbReference>
<keyword evidence="4 5" id="KW-0472">Membrane</keyword>
<dbReference type="InterPro" id="IPR020846">
    <property type="entry name" value="MFS_dom"/>
</dbReference>
<dbReference type="PROSITE" id="PS00216">
    <property type="entry name" value="SUGAR_TRANSPORT_1"/>
    <property type="match status" value="1"/>
</dbReference>
<name>A0A7J6U9M9_PEROL</name>
<feature type="non-terminal residue" evidence="7">
    <location>
        <position position="207"/>
    </location>
</feature>
<proteinExistence type="predicted"/>
<feature type="transmembrane region" description="Helical" evidence="5">
    <location>
        <begin position="169"/>
        <end position="189"/>
    </location>
</feature>
<feature type="non-terminal residue" evidence="7">
    <location>
        <position position="1"/>
    </location>
</feature>
<dbReference type="Gene3D" id="1.20.1250.20">
    <property type="entry name" value="MFS general substrate transporter like domains"/>
    <property type="match status" value="1"/>
</dbReference>
<keyword evidence="2 5" id="KW-0812">Transmembrane</keyword>
<evidence type="ECO:0000313" key="7">
    <source>
        <dbReference type="EMBL" id="KAF4753527.1"/>
    </source>
</evidence>
<comment type="caution">
    <text evidence="7">The sequence shown here is derived from an EMBL/GenBank/DDBJ whole genome shotgun (WGS) entry which is preliminary data.</text>
</comment>
<sequence>GVFGSCTQLITIVGMIIIYGLGMGVRTQANSEDPLATPTTFSNWRVLSFICIIPSGLLFVIMLFARETPRWLATRGRLDEAKATLQVIRGVPITDSRIAEEVEALEEAARKTGERTASLAERMRVLWSCKRQTIIAIAVPFLNQFTGLSAIVFYQTTIFIRSGLQNPNLMSFTVQLTSLAGNILALIFIDRLGRRPLGMASSFGMGL</sequence>
<comment type="subcellular location">
    <subcellularLocation>
        <location evidence="1">Membrane</location>
        <topology evidence="1">Multi-pass membrane protein</topology>
    </subcellularLocation>
</comment>
<evidence type="ECO:0000256" key="4">
    <source>
        <dbReference type="ARBA" id="ARBA00023136"/>
    </source>
</evidence>
<dbReference type="Pfam" id="PF00083">
    <property type="entry name" value="Sugar_tr"/>
    <property type="match status" value="1"/>
</dbReference>
<dbReference type="InterPro" id="IPR005829">
    <property type="entry name" value="Sugar_transporter_CS"/>
</dbReference>
<dbReference type="InterPro" id="IPR005828">
    <property type="entry name" value="MFS_sugar_transport-like"/>
</dbReference>
<dbReference type="PANTHER" id="PTHR48021:SF1">
    <property type="entry name" value="GH07001P-RELATED"/>
    <property type="match status" value="1"/>
</dbReference>
<evidence type="ECO:0000256" key="1">
    <source>
        <dbReference type="ARBA" id="ARBA00004141"/>
    </source>
</evidence>
<feature type="transmembrane region" description="Helical" evidence="5">
    <location>
        <begin position="46"/>
        <end position="65"/>
    </location>
</feature>
<dbReference type="EMBL" id="JABANO010005435">
    <property type="protein sequence ID" value="KAF4753527.1"/>
    <property type="molecule type" value="Genomic_DNA"/>
</dbReference>
<reference evidence="7 8" key="1">
    <citation type="submission" date="2020-04" db="EMBL/GenBank/DDBJ databases">
        <title>Perkinsus olseni comparative genomics.</title>
        <authorList>
            <person name="Bogema D.R."/>
        </authorList>
    </citation>
    <scope>NUCLEOTIDE SEQUENCE [LARGE SCALE GENOMIC DNA]</scope>
    <source>
        <strain evidence="7 8">ATCC PRA-207</strain>
    </source>
</reference>
<feature type="transmembrane region" description="Helical" evidence="5">
    <location>
        <begin position="7"/>
        <end position="26"/>
    </location>
</feature>
<dbReference type="GO" id="GO:0016020">
    <property type="term" value="C:membrane"/>
    <property type="evidence" value="ECO:0007669"/>
    <property type="project" value="UniProtKB-SubCell"/>
</dbReference>
<evidence type="ECO:0000313" key="8">
    <source>
        <dbReference type="Proteomes" id="UP000553632"/>
    </source>
</evidence>
<dbReference type="GO" id="GO:0022857">
    <property type="term" value="F:transmembrane transporter activity"/>
    <property type="evidence" value="ECO:0007669"/>
    <property type="project" value="InterPro"/>
</dbReference>
<dbReference type="SUPFAM" id="SSF103473">
    <property type="entry name" value="MFS general substrate transporter"/>
    <property type="match status" value="1"/>
</dbReference>
<dbReference type="Proteomes" id="UP000553632">
    <property type="component" value="Unassembled WGS sequence"/>
</dbReference>